<feature type="compositionally biased region" description="Basic and acidic residues" evidence="1">
    <location>
        <begin position="436"/>
        <end position="446"/>
    </location>
</feature>
<evidence type="ECO:0000256" key="1">
    <source>
        <dbReference type="SAM" id="MobiDB-lite"/>
    </source>
</evidence>
<feature type="compositionally biased region" description="Low complexity" evidence="1">
    <location>
        <begin position="298"/>
        <end position="320"/>
    </location>
</feature>
<feature type="region of interest" description="Disordered" evidence="1">
    <location>
        <begin position="497"/>
        <end position="586"/>
    </location>
</feature>
<feature type="compositionally biased region" description="Polar residues" evidence="1">
    <location>
        <begin position="288"/>
        <end position="297"/>
    </location>
</feature>
<dbReference type="RefSeq" id="WP_068432210.1">
    <property type="nucleotide sequence ID" value="NZ_LVHI01000041.1"/>
</dbReference>
<dbReference type="EMBL" id="LVHI01000041">
    <property type="protein sequence ID" value="OAK50993.1"/>
    <property type="molecule type" value="Genomic_DNA"/>
</dbReference>
<feature type="compositionally biased region" description="Pro residues" evidence="1">
    <location>
        <begin position="421"/>
        <end position="432"/>
    </location>
</feature>
<protein>
    <submittedName>
        <fullName evidence="2">Uncharacterized protein</fullName>
    </submittedName>
</protein>
<proteinExistence type="predicted"/>
<feature type="compositionally biased region" description="Pro residues" evidence="1">
    <location>
        <begin position="552"/>
        <end position="561"/>
    </location>
</feature>
<accession>A0A177Y662</accession>
<keyword evidence="3" id="KW-1185">Reference proteome</keyword>
<feature type="compositionally biased region" description="Pro residues" evidence="1">
    <location>
        <begin position="523"/>
        <end position="533"/>
    </location>
</feature>
<name>A0A177Y662_9NOCA</name>
<comment type="caution">
    <text evidence="2">The sequence shown here is derived from an EMBL/GenBank/DDBJ whole genome shotgun (WGS) entry which is preliminary data.</text>
</comment>
<dbReference type="Proteomes" id="UP000077519">
    <property type="component" value="Unassembled WGS sequence"/>
</dbReference>
<reference evidence="2 3" key="1">
    <citation type="submission" date="2016-03" db="EMBL/GenBank/DDBJ databases">
        <title>Genome sequence of Rhodococcus kyotonensis KB10.</title>
        <authorList>
            <person name="Jeong H."/>
            <person name="Hong C.E."/>
            <person name="Jo S.H."/>
            <person name="Park J.M."/>
        </authorList>
    </citation>
    <scope>NUCLEOTIDE SEQUENCE [LARGE SCALE GENOMIC DNA]</scope>
    <source>
        <strain evidence="2 3">KB10</strain>
    </source>
</reference>
<dbReference type="SUPFAM" id="SSF140453">
    <property type="entry name" value="EsxAB dimer-like"/>
    <property type="match status" value="1"/>
</dbReference>
<feature type="region of interest" description="Disordered" evidence="1">
    <location>
        <begin position="370"/>
        <end position="446"/>
    </location>
</feature>
<dbReference type="AlphaFoldDB" id="A0A177Y662"/>
<evidence type="ECO:0000313" key="3">
    <source>
        <dbReference type="Proteomes" id="UP000077519"/>
    </source>
</evidence>
<feature type="region of interest" description="Disordered" evidence="1">
    <location>
        <begin position="277"/>
        <end position="327"/>
    </location>
</feature>
<dbReference type="InterPro" id="IPR036689">
    <property type="entry name" value="ESAT-6-like_sf"/>
</dbReference>
<gene>
    <name evidence="2" type="ORF">A3K89_14015</name>
</gene>
<evidence type="ECO:0000313" key="2">
    <source>
        <dbReference type="EMBL" id="OAK50993.1"/>
    </source>
</evidence>
<organism evidence="2 3">
    <name type="scientific">Rhodococcoides kyotonense</name>
    <dbReference type="NCBI Taxonomy" id="398843"/>
    <lineage>
        <taxon>Bacteria</taxon>
        <taxon>Bacillati</taxon>
        <taxon>Actinomycetota</taxon>
        <taxon>Actinomycetes</taxon>
        <taxon>Mycobacteriales</taxon>
        <taxon>Nocardiaceae</taxon>
        <taxon>Rhodococcoides</taxon>
    </lineage>
</organism>
<sequence length="586" mass="61178">MSSPVQGMSVDHLLDAGAHGLQYFERNLPVLEMLGQETDWTYPELCARYDQQRGLDLTRLRADADALGRMVVEARRHVDESERLASALGQSWIGEGGVAAVEDARQDARNAADRVDAAGQLSVAMHDAADVIAASVRDKADTCGRIDDAQIDGVPASAVAAIVKYGTTTIGSGANIGIVANLDVPMLTRWLPAVADYVGERDRLDDAALRQVQELCRDWLGSVFATCVIETCAAFVDLCAGTDTAVRDALAVVAQAAEAVDASAFPTAPDAQFAPVRPASVEPAPSCGNKSAVQQHDSAPTSTPAATLPSPESKPSPSGSQMPDVRALESPSLERIPSLAEFAAVVEAAVATVADDIGEQIRAALDDFRQQHEHAAPSEYAAPLDDDRQSGDAPPAVERPETSPESADDEPSQHDSLLEPNPQPGPPPPPGLPGDGTERGHLEAELDGYHARVALAHDGTLSLNLGTPDGGSRRFELRIGPMGLPVVVEMFDEDVAPEVTPPVPETAPGQQPPAPVVDRTPVAPQPSPLPDAAPAPYLEPDSEPAPAVAHCPPEPAEPEPVPAESITGSPPPDSSSGARLVEAGPL</sequence>
<feature type="compositionally biased region" description="Pro residues" evidence="1">
    <location>
        <begin position="499"/>
        <end position="515"/>
    </location>
</feature>